<reference evidence="3 4" key="1">
    <citation type="submission" date="2019-08" db="EMBL/GenBank/DDBJ databases">
        <title>Lewinella sp. strain SSH13 Genome sequencing and assembly.</title>
        <authorList>
            <person name="Kim I."/>
        </authorList>
    </citation>
    <scope>NUCLEOTIDE SEQUENCE [LARGE SCALE GENOMIC DNA]</scope>
    <source>
        <strain evidence="3 4">SSH13</strain>
    </source>
</reference>
<dbReference type="SUPFAM" id="SSF53335">
    <property type="entry name" value="S-adenosyl-L-methionine-dependent methyltransferases"/>
    <property type="match status" value="1"/>
</dbReference>
<proteinExistence type="predicted"/>
<comment type="caution">
    <text evidence="3">The sequence shown here is derived from an EMBL/GenBank/DDBJ whole genome shotgun (WGS) entry which is preliminary data.</text>
</comment>
<dbReference type="GO" id="GO:0008757">
    <property type="term" value="F:S-adenosylmethionine-dependent methyltransferase activity"/>
    <property type="evidence" value="ECO:0007669"/>
    <property type="project" value="InterPro"/>
</dbReference>
<dbReference type="RefSeq" id="WP_147932731.1">
    <property type="nucleotide sequence ID" value="NZ_VOXD01000050.1"/>
</dbReference>
<dbReference type="GO" id="GO:0032259">
    <property type="term" value="P:methylation"/>
    <property type="evidence" value="ECO:0007669"/>
    <property type="project" value="UniProtKB-KW"/>
</dbReference>
<dbReference type="InterPro" id="IPR050447">
    <property type="entry name" value="Erg6_SMT_methyltransf"/>
</dbReference>
<accession>A0A5C7F636</accession>
<evidence type="ECO:0000256" key="1">
    <source>
        <dbReference type="ARBA" id="ARBA00022679"/>
    </source>
</evidence>
<evidence type="ECO:0000313" key="4">
    <source>
        <dbReference type="Proteomes" id="UP000321907"/>
    </source>
</evidence>
<dbReference type="PANTHER" id="PTHR44068:SF11">
    <property type="entry name" value="GERANYL DIPHOSPHATE 2-C-METHYLTRANSFERASE"/>
    <property type="match status" value="1"/>
</dbReference>
<dbReference type="CDD" id="cd02440">
    <property type="entry name" value="AdoMet_MTases"/>
    <property type="match status" value="1"/>
</dbReference>
<keyword evidence="1 3" id="KW-0808">Transferase</keyword>
<dbReference type="AlphaFoldDB" id="A0A5C7F636"/>
<dbReference type="InterPro" id="IPR013216">
    <property type="entry name" value="Methyltransf_11"/>
</dbReference>
<dbReference type="Pfam" id="PF08241">
    <property type="entry name" value="Methyltransf_11"/>
    <property type="match status" value="1"/>
</dbReference>
<sequence length="271" mass="30982">MAEVSTFNEKKKSQTIYRNLWGGDDLHVGLYDKPEMTPFEAARATTDRMLKLFPKINRSTRILILMSGFGTAARYIAESQNCKVDCLNDDEVQNAFNQAEIDKMELSKKVIVTLGSVGYMPYAPDTFDYVIAQDSFSVTDQKEQMFRAIHRVMKPEGRLVFSAIMVKENLSEETMTRVQQLPVEDLITLPQYEQDAKRGFFQQIYSIQRDQHLPTHFTKLGEILRANEKDLIKQSSKAFVEERIKACEDFTALGQEGALGWGILLFQKLNG</sequence>
<evidence type="ECO:0000259" key="2">
    <source>
        <dbReference type="Pfam" id="PF08241"/>
    </source>
</evidence>
<feature type="domain" description="Methyltransferase type 11" evidence="2">
    <location>
        <begin position="67"/>
        <end position="161"/>
    </location>
</feature>
<dbReference type="Gene3D" id="3.40.50.150">
    <property type="entry name" value="Vaccinia Virus protein VP39"/>
    <property type="match status" value="1"/>
</dbReference>
<name>A0A5C7F636_9BACT</name>
<dbReference type="OrthoDB" id="9770553at2"/>
<gene>
    <name evidence="3" type="ORF">FUA23_20920</name>
</gene>
<dbReference type="InterPro" id="IPR029063">
    <property type="entry name" value="SAM-dependent_MTases_sf"/>
</dbReference>
<dbReference type="Proteomes" id="UP000321907">
    <property type="component" value="Unassembled WGS sequence"/>
</dbReference>
<keyword evidence="4" id="KW-1185">Reference proteome</keyword>
<evidence type="ECO:0000313" key="3">
    <source>
        <dbReference type="EMBL" id="TXF85030.1"/>
    </source>
</evidence>
<dbReference type="EMBL" id="VOXD01000050">
    <property type="protein sequence ID" value="TXF85030.1"/>
    <property type="molecule type" value="Genomic_DNA"/>
</dbReference>
<protein>
    <submittedName>
        <fullName evidence="3">Methyltransferase domain-containing protein</fullName>
    </submittedName>
</protein>
<dbReference type="PANTHER" id="PTHR44068">
    <property type="entry name" value="ZGC:194242"/>
    <property type="match status" value="1"/>
</dbReference>
<organism evidence="3 4">
    <name type="scientific">Neolewinella aurantiaca</name>
    <dbReference type="NCBI Taxonomy" id="2602767"/>
    <lineage>
        <taxon>Bacteria</taxon>
        <taxon>Pseudomonadati</taxon>
        <taxon>Bacteroidota</taxon>
        <taxon>Saprospiria</taxon>
        <taxon>Saprospirales</taxon>
        <taxon>Lewinellaceae</taxon>
        <taxon>Neolewinella</taxon>
    </lineage>
</organism>
<keyword evidence="3" id="KW-0489">Methyltransferase</keyword>